<dbReference type="RefSeq" id="WP_114215413.1">
    <property type="nucleotide sequence ID" value="NZ_WBWS01000002.1"/>
</dbReference>
<evidence type="ECO:0000256" key="1">
    <source>
        <dbReference type="SAM" id="MobiDB-lite"/>
    </source>
</evidence>
<feature type="region of interest" description="Disordered" evidence="1">
    <location>
        <begin position="60"/>
        <end position="89"/>
    </location>
</feature>
<name>A0A6L3ZAZ0_BRUAN</name>
<evidence type="ECO:0000313" key="2">
    <source>
        <dbReference type="EMBL" id="KAB2773212.1"/>
    </source>
</evidence>
<comment type="caution">
    <text evidence="2">The sequence shown here is derived from an EMBL/GenBank/DDBJ whole genome shotgun (WGS) entry which is preliminary data.</text>
</comment>
<evidence type="ECO:0000313" key="3">
    <source>
        <dbReference type="Proteomes" id="UP000481876"/>
    </source>
</evidence>
<reference evidence="2 3" key="1">
    <citation type="submission" date="2019-09" db="EMBL/GenBank/DDBJ databases">
        <title>Taxonomic organization of the family Brucellaceae based on a phylogenomic approach.</title>
        <authorList>
            <person name="Leclercq S."/>
            <person name="Cloeckaert A."/>
            <person name="Zygmunt M.S."/>
        </authorList>
    </citation>
    <scope>NUCLEOTIDE SEQUENCE [LARGE SCALE GENOMIC DNA]</scope>
    <source>
        <strain evidence="2 3">LMG 3313</strain>
    </source>
</reference>
<organism evidence="2 3">
    <name type="scientific">Brucella anthropi</name>
    <name type="common">Ochrobactrum anthropi</name>
    <dbReference type="NCBI Taxonomy" id="529"/>
    <lineage>
        <taxon>Bacteria</taxon>
        <taxon>Pseudomonadati</taxon>
        <taxon>Pseudomonadota</taxon>
        <taxon>Alphaproteobacteria</taxon>
        <taxon>Hyphomicrobiales</taxon>
        <taxon>Brucellaceae</taxon>
        <taxon>Brucella/Ochrobactrum group</taxon>
        <taxon>Brucella</taxon>
    </lineage>
</organism>
<dbReference type="AlphaFoldDB" id="A0A6L3ZAZ0"/>
<feature type="compositionally biased region" description="Basic and acidic residues" evidence="1">
    <location>
        <begin position="60"/>
        <end position="73"/>
    </location>
</feature>
<dbReference type="EMBL" id="WBWS01000002">
    <property type="protein sequence ID" value="KAB2773212.1"/>
    <property type="molecule type" value="Genomic_DNA"/>
</dbReference>
<dbReference type="Proteomes" id="UP000481876">
    <property type="component" value="Unassembled WGS sequence"/>
</dbReference>
<gene>
    <name evidence="2" type="ORF">F9L04_03625</name>
</gene>
<proteinExistence type="predicted"/>
<protein>
    <submittedName>
        <fullName evidence="2">Uncharacterized protein</fullName>
    </submittedName>
</protein>
<accession>A0A6L3ZAZ0</accession>
<sequence>MFEIFNGIKGKWESISAIGLPDGYTIEIFVPARGRINGRNQGYRVKKGLREVAIESTKDSAIRKADRDAEEQCLKQNNEPDDDRTPKLI</sequence>